<dbReference type="RefSeq" id="WP_102434426.1">
    <property type="nucleotide sequence ID" value="NZ_CAWNVI010000066.1"/>
</dbReference>
<name>A0A2N7KEB3_9VIBR</name>
<dbReference type="AlphaFoldDB" id="A0A2N7KEB3"/>
<protein>
    <submittedName>
        <fullName evidence="1">Uncharacterized protein</fullName>
    </submittedName>
</protein>
<organism evidence="1 2">
    <name type="scientific">Vibrio lentus</name>
    <dbReference type="NCBI Taxonomy" id="136468"/>
    <lineage>
        <taxon>Bacteria</taxon>
        <taxon>Pseudomonadati</taxon>
        <taxon>Pseudomonadota</taxon>
        <taxon>Gammaproteobacteria</taxon>
        <taxon>Vibrionales</taxon>
        <taxon>Vibrionaceae</taxon>
        <taxon>Vibrio</taxon>
    </lineage>
</organism>
<evidence type="ECO:0000313" key="2">
    <source>
        <dbReference type="Proteomes" id="UP000235406"/>
    </source>
</evidence>
<reference evidence="2" key="1">
    <citation type="submission" date="2016-07" db="EMBL/GenBank/DDBJ databases">
        <title>Nontailed viruses are major unrecognized killers of bacteria in the ocean.</title>
        <authorList>
            <person name="Kauffman K."/>
            <person name="Hussain F."/>
            <person name="Yang J."/>
            <person name="Arevalo P."/>
            <person name="Brown J."/>
            <person name="Cutler M."/>
            <person name="Kelly L."/>
            <person name="Polz M.F."/>
        </authorList>
    </citation>
    <scope>NUCLEOTIDE SEQUENCE [LARGE SCALE GENOMIC DNA]</scope>
    <source>
        <strain evidence="2">10N.261.46.F8</strain>
    </source>
</reference>
<comment type="caution">
    <text evidence="1">The sequence shown here is derived from an EMBL/GenBank/DDBJ whole genome shotgun (WGS) entry which is preliminary data.</text>
</comment>
<accession>A0A2N7KEB3</accession>
<evidence type="ECO:0000313" key="1">
    <source>
        <dbReference type="EMBL" id="PMM74021.1"/>
    </source>
</evidence>
<dbReference type="Proteomes" id="UP000235406">
    <property type="component" value="Unassembled WGS sequence"/>
</dbReference>
<dbReference type="EMBL" id="MCZK01000066">
    <property type="protein sequence ID" value="PMM74021.1"/>
    <property type="molecule type" value="Genomic_DNA"/>
</dbReference>
<dbReference type="OrthoDB" id="3078289at2"/>
<proteinExistence type="predicted"/>
<gene>
    <name evidence="1" type="ORF">BCT49_24555</name>
</gene>
<sequence>MTWFLNEVSFTGQFSSKESFIDYLRSILKLRSQNPAVKDSLFCSKHLPILKVSGDFTLRDAVIAQKDRDLTRQVLEWLDKKGPFIDDIRQHVENDDFEIFDKVVTDFGVGESARQKILGNYSALYSLETTEHDMTTDQLVVNQVMEDLTVVPHEIANFWDLDTLTLNVESRKRPPNSWDEMLEHITGEYSNLSLSDELIDQLSPHPFSSVICKHVLFYMSVLDNLVGSRNDSGEYTELSQSILNDYFLGDGAKITDESSSNKKDYKDKMTFKDPRDNKIDIFGTWHAKISSCYFRIHFEFPLKSENKTMAICYIGPKLTKK</sequence>